<comment type="subcellular location">
    <subcellularLocation>
        <location evidence="1">Nucleus</location>
    </subcellularLocation>
</comment>
<dbReference type="InterPro" id="IPR057577">
    <property type="entry name" value="Nucleoprot-TPR/MLP1_dom"/>
</dbReference>
<dbReference type="InterPro" id="IPR012929">
    <property type="entry name" value="Nucleoprot-TPR/MLP1-2_dom"/>
</dbReference>
<comment type="similarity">
    <text evidence="2">Belongs to the TPR family.</text>
</comment>
<dbReference type="PANTHER" id="PTHR18898">
    <property type="entry name" value="NUCLEOPROTEIN TPR-RELATED"/>
    <property type="match status" value="1"/>
</dbReference>
<dbReference type="GO" id="GO:0005643">
    <property type="term" value="C:nuclear pore"/>
    <property type="evidence" value="ECO:0007669"/>
    <property type="project" value="UniProtKB-ARBA"/>
</dbReference>
<feature type="domain" description="Nucleoprotein TPR/MPL1" evidence="9">
    <location>
        <begin position="80"/>
        <end position="139"/>
    </location>
</feature>
<feature type="domain" description="NUA/TPR/MLP1-2-like" evidence="10">
    <location>
        <begin position="388"/>
        <end position="486"/>
    </location>
</feature>
<feature type="coiled-coil region" evidence="6">
    <location>
        <begin position="570"/>
        <end position="597"/>
    </location>
</feature>
<dbReference type="Gene3D" id="1.20.120.330">
    <property type="entry name" value="Nucleotidyltransferases domain 2"/>
    <property type="match status" value="1"/>
</dbReference>
<keyword evidence="5" id="KW-0539">Nucleus</keyword>
<feature type="coiled-coil region" evidence="6">
    <location>
        <begin position="352"/>
        <end position="393"/>
    </location>
</feature>
<feature type="region of interest" description="Disordered" evidence="7">
    <location>
        <begin position="1258"/>
        <end position="1282"/>
    </location>
</feature>
<evidence type="ECO:0000256" key="5">
    <source>
        <dbReference type="ARBA" id="ARBA00023242"/>
    </source>
</evidence>
<evidence type="ECO:0000259" key="9">
    <source>
        <dbReference type="Pfam" id="PF25481"/>
    </source>
</evidence>
<feature type="coiled-coil region" evidence="6">
    <location>
        <begin position="644"/>
        <end position="706"/>
    </location>
</feature>
<feature type="coiled-coil region" evidence="6">
    <location>
        <begin position="8"/>
        <end position="63"/>
    </location>
</feature>
<gene>
    <name evidence="11" type="ORF">TMSB3V08_LOCUS7311</name>
</gene>
<reference evidence="11" key="1">
    <citation type="submission" date="2020-11" db="EMBL/GenBank/DDBJ databases">
        <authorList>
            <person name="Tran Van P."/>
        </authorList>
    </citation>
    <scope>NUCLEOTIDE SEQUENCE</scope>
</reference>
<protein>
    <recommendedName>
        <fullName evidence="3">Nucleoprotein TPR</fullName>
    </recommendedName>
</protein>
<dbReference type="Pfam" id="PF07926">
    <property type="entry name" value="TPR_MLP1_2"/>
    <property type="match status" value="1"/>
</dbReference>
<sequence length="1357" mass="157161">MSAFLFFHERLERENSEYRQQRNSALDERDSLQRLWERRAVELERIQEECKSLNLELKAANISKSEAITKYEEVKSLQESLLYKESRFEKERIFLNNTIKTLTDELNKHTSDLNQARRDYMNRLLTLEGQLSTNTEQVQLDFSVPIAIERFQTAERTIEELKTKLNISNEKIEKLSDKLKEQREDEIRLKETYDKELEAQRKMVELYKDKSCSADSKSEELTSGVKQLQQLLQEATQQYGDLEMEMNRRIVEHQEELAEKEQIIDRLKKELDDANELLKSAQHENLERTIESMSPAAAAASRMIKSGLTVTQIYSQYVSASDELLLTKEENKRLNHFINTIIEDIEEKAPYLKKQKEDYARTLLQVESAKTNMDAMLAELQKVTDEGNEAKKTASFHARENLRLKAELTDVSKQVCFLLKEVEQARAGFAGLPSNADVAGGEANSSSRIISEKLVTFGNIEELLLNNQKLLALVRELTSKKEDEEKEKDDLDPQELKERLEFYVVQFEEMKATMHNYEKMLEALKRQRNMYRNLYQNRSNSDDIEDTMETSPTKTISLPNSPHPAPDSQIDELQKKLLESEKALKELREETDSYRKERQTNDTMMAEQLESLRADLTRLQNSNCKMLAQLEFSEERFKVQQTNAAIYKKQISALEEKNRSYSDTIVKHEYTLLSLRERALASESKLARAEVQLENARHECSLLKEVEVRLQSECEMLRRERQSTSLVLADLDTIKTRLERTDADSRIKMESKLDEANRECSAIRRRLQEEEDRWRALQATLVAQLNSSKTGYEEEKSAADRLREDLAGARKELRSQASQLEELNKKLKELSLPPPPVDTGSNEFETLTKRLNELEARLSRSQSDLSLAQQQLQDARQQTETYREIAESSEIRLKEEMSSIEKYRQDTQNRLLEADNCEAALRKQLQEANTQLARITTGTTQSTTELNAQLIMGRDKLKKIQEELEQKKLELEEAHKNNVELLSSAQEAEEKYSREIVLHSNDIQALAKVREELLTKTNKLDRLEAEKSEAVQALQIGRSNWEERERKLREHLASVEQRLVDLNSQNSVLHDQIQSFSSQLALQQSLTEDSGNISLNRSLNTSLSEEEIKSTEQLVSVIKYLRKEKDIAYGKFEVIRTENLRLKTQLENSEKQLRTAQESLKAEAEVTDTSVATSAKHAELLRKVDMLNAITDSNRGLREEQSLLQSKVKELTERVKKLNSELEPAMKENREFSTKRASACSLHYRWNYKWHNIQRRGSSLQVRSPDKKDIKQEKNKSRNSRSLGLGNKSLASLIELRATVIVYLSLHEFIGERSSRNAISAISGFQIQMSRFRFPALPEFFYKAVDLEGVQTQLRED</sequence>
<feature type="coiled-coil region" evidence="6">
    <location>
        <begin position="1194"/>
        <end position="1228"/>
    </location>
</feature>
<feature type="coiled-coil region" evidence="6">
    <location>
        <begin position="746"/>
        <end position="906"/>
    </location>
</feature>
<evidence type="ECO:0000313" key="11">
    <source>
        <dbReference type="EMBL" id="CAD7430556.1"/>
    </source>
</evidence>
<dbReference type="GO" id="GO:0006606">
    <property type="term" value="P:protein import into nucleus"/>
    <property type="evidence" value="ECO:0007669"/>
    <property type="project" value="InterPro"/>
</dbReference>
<feature type="coiled-coil region" evidence="6">
    <location>
        <begin position="950"/>
        <end position="1072"/>
    </location>
</feature>
<dbReference type="EMBL" id="OB794543">
    <property type="protein sequence ID" value="CAD7430556.1"/>
    <property type="molecule type" value="Genomic_DNA"/>
</dbReference>
<feature type="compositionally biased region" description="Basic and acidic residues" evidence="7">
    <location>
        <begin position="1264"/>
        <end position="1276"/>
    </location>
</feature>
<feature type="region of interest" description="Disordered" evidence="7">
    <location>
        <begin position="538"/>
        <end position="568"/>
    </location>
</feature>
<evidence type="ECO:0000259" key="8">
    <source>
        <dbReference type="Pfam" id="PF07926"/>
    </source>
</evidence>
<dbReference type="GO" id="GO:0034399">
    <property type="term" value="C:nuclear periphery"/>
    <property type="evidence" value="ECO:0007669"/>
    <property type="project" value="UniProtKB-ARBA"/>
</dbReference>
<organism evidence="11">
    <name type="scientific">Timema monikensis</name>
    <dbReference type="NCBI Taxonomy" id="170555"/>
    <lineage>
        <taxon>Eukaryota</taxon>
        <taxon>Metazoa</taxon>
        <taxon>Ecdysozoa</taxon>
        <taxon>Arthropoda</taxon>
        <taxon>Hexapoda</taxon>
        <taxon>Insecta</taxon>
        <taxon>Pterygota</taxon>
        <taxon>Neoptera</taxon>
        <taxon>Polyneoptera</taxon>
        <taxon>Phasmatodea</taxon>
        <taxon>Timematodea</taxon>
        <taxon>Timematoidea</taxon>
        <taxon>Timematidae</taxon>
        <taxon>Timema</taxon>
    </lineage>
</organism>
<evidence type="ECO:0000256" key="3">
    <source>
        <dbReference type="ARBA" id="ARBA00019789"/>
    </source>
</evidence>
<dbReference type="Pfam" id="PF25785">
    <property type="entry name" value="TPR"/>
    <property type="match status" value="1"/>
</dbReference>
<feature type="coiled-coil region" evidence="6">
    <location>
        <begin position="151"/>
        <end position="284"/>
    </location>
</feature>
<feature type="compositionally biased region" description="Polar residues" evidence="7">
    <location>
        <begin position="549"/>
        <end position="560"/>
    </location>
</feature>
<dbReference type="GO" id="GO:0017056">
    <property type="term" value="F:structural constituent of nuclear pore"/>
    <property type="evidence" value="ECO:0007669"/>
    <property type="project" value="TreeGrafter"/>
</dbReference>
<dbReference type="GO" id="GO:1901673">
    <property type="term" value="P:regulation of mitotic spindle assembly"/>
    <property type="evidence" value="ECO:0007669"/>
    <property type="project" value="TreeGrafter"/>
</dbReference>
<feature type="coiled-coil region" evidence="6">
    <location>
        <begin position="1132"/>
        <end position="1166"/>
    </location>
</feature>
<dbReference type="Pfam" id="PF25481">
    <property type="entry name" value="Nucleoprot-TPR"/>
    <property type="match status" value="1"/>
</dbReference>
<dbReference type="InterPro" id="IPR057974">
    <property type="entry name" value="NUA/TPR/MLP1-2-like_dom"/>
</dbReference>
<proteinExistence type="inferred from homology"/>
<feature type="domain" description="Nucleoprotein TPR/MLP1-2" evidence="8">
    <location>
        <begin position="956"/>
        <end position="1075"/>
    </location>
</feature>
<keyword evidence="4 6" id="KW-0175">Coiled coil</keyword>
<name>A0A7R9ECH8_9NEOP</name>
<evidence type="ECO:0000256" key="1">
    <source>
        <dbReference type="ARBA" id="ARBA00004123"/>
    </source>
</evidence>
<evidence type="ECO:0000256" key="2">
    <source>
        <dbReference type="ARBA" id="ARBA00005274"/>
    </source>
</evidence>
<evidence type="ECO:0000256" key="4">
    <source>
        <dbReference type="ARBA" id="ARBA00023054"/>
    </source>
</evidence>
<feature type="coiled-coil region" evidence="6">
    <location>
        <begin position="460"/>
        <end position="537"/>
    </location>
</feature>
<accession>A0A7R9ECH8</accession>
<evidence type="ECO:0000256" key="6">
    <source>
        <dbReference type="SAM" id="Coils"/>
    </source>
</evidence>
<evidence type="ECO:0000256" key="7">
    <source>
        <dbReference type="SAM" id="MobiDB-lite"/>
    </source>
</evidence>
<dbReference type="PANTHER" id="PTHR18898:SF2">
    <property type="entry name" value="NUCLEOPROTEIN TPR"/>
    <property type="match status" value="1"/>
</dbReference>
<dbReference type="GO" id="GO:0006406">
    <property type="term" value="P:mRNA export from nucleus"/>
    <property type="evidence" value="ECO:0007669"/>
    <property type="project" value="TreeGrafter"/>
</dbReference>
<evidence type="ECO:0000259" key="10">
    <source>
        <dbReference type="Pfam" id="PF25785"/>
    </source>
</evidence>